<dbReference type="PANTHER" id="PTHR47359">
    <property type="entry name" value="PEPTIDOGLYCAN DL-ENDOPEPTIDASE CWLO"/>
    <property type="match status" value="1"/>
</dbReference>
<evidence type="ECO:0000256" key="3">
    <source>
        <dbReference type="ARBA" id="ARBA00022801"/>
    </source>
</evidence>
<dbReference type="InterPro" id="IPR051794">
    <property type="entry name" value="PG_Endopeptidase_C40"/>
</dbReference>
<keyword evidence="3" id="KW-0378">Hydrolase</keyword>
<dbReference type="Proteomes" id="UP000734823">
    <property type="component" value="Unassembled WGS sequence"/>
</dbReference>
<feature type="chain" id="PRO_5046657389" evidence="7">
    <location>
        <begin position="31"/>
        <end position="441"/>
    </location>
</feature>
<keyword evidence="2" id="KW-0645">Protease</keyword>
<evidence type="ECO:0000259" key="8">
    <source>
        <dbReference type="PROSITE" id="PS51935"/>
    </source>
</evidence>
<evidence type="ECO:0000313" key="9">
    <source>
        <dbReference type="EMBL" id="MBC6451016.1"/>
    </source>
</evidence>
<comment type="similarity">
    <text evidence="1">Belongs to the peptidase C40 family.</text>
</comment>
<protein>
    <submittedName>
        <fullName evidence="9">C40 family peptidase</fullName>
    </submittedName>
</protein>
<evidence type="ECO:0000256" key="1">
    <source>
        <dbReference type="ARBA" id="ARBA00007074"/>
    </source>
</evidence>
<keyword evidence="7" id="KW-0732">Signal</keyword>
<feature type="compositionally biased region" description="Basic and acidic residues" evidence="6">
    <location>
        <begin position="196"/>
        <end position="212"/>
    </location>
</feature>
<dbReference type="PROSITE" id="PS51935">
    <property type="entry name" value="NLPC_P60"/>
    <property type="match status" value="1"/>
</dbReference>
<evidence type="ECO:0000256" key="2">
    <source>
        <dbReference type="ARBA" id="ARBA00022670"/>
    </source>
</evidence>
<feature type="region of interest" description="Disordered" evidence="6">
    <location>
        <begin position="29"/>
        <end position="57"/>
    </location>
</feature>
<dbReference type="InterPro" id="IPR038765">
    <property type="entry name" value="Papain-like_cys_pep_sf"/>
</dbReference>
<feature type="region of interest" description="Disordered" evidence="6">
    <location>
        <begin position="196"/>
        <end position="233"/>
    </location>
</feature>
<evidence type="ECO:0000256" key="6">
    <source>
        <dbReference type="SAM" id="MobiDB-lite"/>
    </source>
</evidence>
<feature type="compositionally biased region" description="Low complexity" evidence="6">
    <location>
        <begin position="213"/>
        <end position="225"/>
    </location>
</feature>
<sequence length="441" mass="46865">MRKRRGSRVFMVATSLSLVICMAVPPTAVAVPPPPPNPSDSELSAGRTEAKAKAGKVGELTNQLARAEARLMELQAEVEAKMEDANKALVDLETAEDLAAKAKADAEAAKRESDNASQSIENARKQLDEFAAGSYKQGTTVGSMSAYMGAKSPEDLLARAQLLNAVSGSELDALESMERARTVKANKDSLARAALDEATKRQAEAEQAKRNADAATASAQQAQRDQAGKSKELEAARADYERQLDEAQAKVGGLENQRKRYQDWLAAKQREDAANAAAAQASAPAGPRPAGPRPAVNRPPTGNAVRIVIDRALSQLGVQYAWGGGNGSGPTRGIRDGGVADSFGDYNKVGFDCSGLMIYAFAGVGIRLPHYSGYQAAAGRRVPLNQMAPGDMLFWATRGRIHHVAMYIGNGQMVEAPYSGSRVRIAPVRYGGIVPYATRLL</sequence>
<name>A0ABR7LE99_9PSEU</name>
<evidence type="ECO:0000256" key="4">
    <source>
        <dbReference type="ARBA" id="ARBA00022807"/>
    </source>
</evidence>
<comment type="caution">
    <text evidence="9">The sequence shown here is derived from an EMBL/GenBank/DDBJ whole genome shotgun (WGS) entry which is preliminary data.</text>
</comment>
<evidence type="ECO:0000256" key="7">
    <source>
        <dbReference type="SAM" id="SignalP"/>
    </source>
</evidence>
<feature type="domain" description="NlpC/P60" evidence="8">
    <location>
        <begin position="302"/>
        <end position="441"/>
    </location>
</feature>
<feature type="coiled-coil region" evidence="5">
    <location>
        <begin position="57"/>
        <end position="126"/>
    </location>
</feature>
<feature type="compositionally biased region" description="Low complexity" evidence="6">
    <location>
        <begin position="274"/>
        <end position="285"/>
    </location>
</feature>
<evidence type="ECO:0000256" key="5">
    <source>
        <dbReference type="SAM" id="Coils"/>
    </source>
</evidence>
<keyword evidence="5" id="KW-0175">Coiled coil</keyword>
<feature type="signal peptide" evidence="7">
    <location>
        <begin position="1"/>
        <end position="30"/>
    </location>
</feature>
<feature type="region of interest" description="Disordered" evidence="6">
    <location>
        <begin position="272"/>
        <end position="301"/>
    </location>
</feature>
<dbReference type="InterPro" id="IPR000064">
    <property type="entry name" value="NLP_P60_dom"/>
</dbReference>
<gene>
    <name evidence="9" type="ORF">GPZ80_28020</name>
</gene>
<organism evidence="9 10">
    <name type="scientific">Actinokineospora xionganensis</name>
    <dbReference type="NCBI Taxonomy" id="2684470"/>
    <lineage>
        <taxon>Bacteria</taxon>
        <taxon>Bacillati</taxon>
        <taxon>Actinomycetota</taxon>
        <taxon>Actinomycetes</taxon>
        <taxon>Pseudonocardiales</taxon>
        <taxon>Pseudonocardiaceae</taxon>
        <taxon>Actinokineospora</taxon>
    </lineage>
</organism>
<dbReference type="SUPFAM" id="SSF54001">
    <property type="entry name" value="Cysteine proteinases"/>
    <property type="match status" value="1"/>
</dbReference>
<keyword evidence="10" id="KW-1185">Reference proteome</keyword>
<evidence type="ECO:0000313" key="10">
    <source>
        <dbReference type="Proteomes" id="UP000734823"/>
    </source>
</evidence>
<dbReference type="PANTHER" id="PTHR47359:SF3">
    <property type="entry name" value="NLP_P60 DOMAIN-CONTAINING PROTEIN-RELATED"/>
    <property type="match status" value="1"/>
</dbReference>
<dbReference type="EMBL" id="JABVED010000022">
    <property type="protein sequence ID" value="MBC6451016.1"/>
    <property type="molecule type" value="Genomic_DNA"/>
</dbReference>
<dbReference type="Pfam" id="PF00877">
    <property type="entry name" value="NLPC_P60"/>
    <property type="match status" value="1"/>
</dbReference>
<dbReference type="Gene3D" id="3.90.1720.10">
    <property type="entry name" value="endopeptidase domain like (from Nostoc punctiforme)"/>
    <property type="match status" value="1"/>
</dbReference>
<keyword evidence="4" id="KW-0788">Thiol protease</keyword>
<proteinExistence type="inferred from homology"/>
<accession>A0ABR7LE99</accession>
<reference evidence="9 10" key="1">
    <citation type="submission" date="2020-06" db="EMBL/GenBank/DDBJ databases">
        <title>Actinokineospora xiongansis sp. nov., isolated from soil of Baiyangdian.</title>
        <authorList>
            <person name="Zhang X."/>
        </authorList>
    </citation>
    <scope>NUCLEOTIDE SEQUENCE [LARGE SCALE GENOMIC DNA]</scope>
    <source>
        <strain evidence="9 10">HBU206404</strain>
    </source>
</reference>